<dbReference type="GO" id="GO:0003960">
    <property type="term" value="F:quinone reductase (NADPH) activity"/>
    <property type="evidence" value="ECO:0007669"/>
    <property type="project" value="TreeGrafter"/>
</dbReference>
<dbReference type="OrthoDB" id="9792162at2"/>
<dbReference type="SUPFAM" id="SSF51735">
    <property type="entry name" value="NAD(P)-binding Rossmann-fold domains"/>
    <property type="match status" value="1"/>
</dbReference>
<proteinExistence type="predicted"/>
<dbReference type="SUPFAM" id="SSF50129">
    <property type="entry name" value="GroES-like"/>
    <property type="match status" value="1"/>
</dbReference>
<feature type="domain" description="Enoyl reductase (ER)" evidence="3">
    <location>
        <begin position="10"/>
        <end position="323"/>
    </location>
</feature>
<dbReference type="PROSITE" id="PS01162">
    <property type="entry name" value="QOR_ZETA_CRYSTAL"/>
    <property type="match status" value="1"/>
</dbReference>
<dbReference type="InterPro" id="IPR014189">
    <property type="entry name" value="Quinone_OxRdtase_PIG3"/>
</dbReference>
<protein>
    <submittedName>
        <fullName evidence="4">Quinone oxidoreductase</fullName>
    </submittedName>
</protein>
<dbReference type="STRING" id="1424294.Gferi_08760"/>
<dbReference type="InterPro" id="IPR013149">
    <property type="entry name" value="ADH-like_C"/>
</dbReference>
<keyword evidence="5" id="KW-1185">Reference proteome</keyword>
<keyword evidence="2" id="KW-0560">Oxidoreductase</keyword>
<evidence type="ECO:0000313" key="5">
    <source>
        <dbReference type="Proteomes" id="UP000095743"/>
    </source>
</evidence>
<dbReference type="AlphaFoldDB" id="A0A1D8GFH8"/>
<dbReference type="CDD" id="cd05276">
    <property type="entry name" value="p53_inducible_oxidoreductase"/>
    <property type="match status" value="1"/>
</dbReference>
<evidence type="ECO:0000259" key="3">
    <source>
        <dbReference type="SMART" id="SM00829"/>
    </source>
</evidence>
<dbReference type="InterPro" id="IPR020843">
    <property type="entry name" value="ER"/>
</dbReference>
<evidence type="ECO:0000256" key="2">
    <source>
        <dbReference type="ARBA" id="ARBA00023002"/>
    </source>
</evidence>
<name>A0A1D8GFH8_9FIRM</name>
<dbReference type="GO" id="GO:0005829">
    <property type="term" value="C:cytosol"/>
    <property type="evidence" value="ECO:0007669"/>
    <property type="project" value="TreeGrafter"/>
</dbReference>
<keyword evidence="1" id="KW-0521">NADP</keyword>
<gene>
    <name evidence="4" type="ORF">Gferi_08760</name>
</gene>
<dbReference type="Gene3D" id="3.40.50.720">
    <property type="entry name" value="NAD(P)-binding Rossmann-like Domain"/>
    <property type="match status" value="1"/>
</dbReference>
<dbReference type="SMART" id="SM00829">
    <property type="entry name" value="PKS_ER"/>
    <property type="match status" value="1"/>
</dbReference>
<organism evidence="4 5">
    <name type="scientific">Geosporobacter ferrireducens</name>
    <dbReference type="NCBI Taxonomy" id="1424294"/>
    <lineage>
        <taxon>Bacteria</taxon>
        <taxon>Bacillati</taxon>
        <taxon>Bacillota</taxon>
        <taxon>Clostridia</taxon>
        <taxon>Peptostreptococcales</taxon>
        <taxon>Thermotaleaceae</taxon>
        <taxon>Geosporobacter</taxon>
    </lineage>
</organism>
<accession>A0A1D8GFH8</accession>
<dbReference type="Pfam" id="PF08240">
    <property type="entry name" value="ADH_N"/>
    <property type="match status" value="1"/>
</dbReference>
<dbReference type="PANTHER" id="PTHR48106:SF13">
    <property type="entry name" value="QUINONE OXIDOREDUCTASE-RELATED"/>
    <property type="match status" value="1"/>
</dbReference>
<dbReference type="GO" id="GO:0008270">
    <property type="term" value="F:zinc ion binding"/>
    <property type="evidence" value="ECO:0007669"/>
    <property type="project" value="InterPro"/>
</dbReference>
<reference evidence="4 5" key="1">
    <citation type="submission" date="2016-09" db="EMBL/GenBank/DDBJ databases">
        <title>Genomic analysis reveals versatility of anaerobic energy metabolism of Geosporobacter ferrireducens IRF9 of phylum Firmicutes.</title>
        <authorList>
            <person name="Kim S.-J."/>
        </authorList>
    </citation>
    <scope>NUCLEOTIDE SEQUENCE [LARGE SCALE GENOMIC DNA]</scope>
    <source>
        <strain evidence="4 5">IRF9</strain>
    </source>
</reference>
<dbReference type="InterPro" id="IPR036291">
    <property type="entry name" value="NAD(P)-bd_dom_sf"/>
</dbReference>
<dbReference type="GO" id="GO:0035925">
    <property type="term" value="F:mRNA 3'-UTR AU-rich region binding"/>
    <property type="evidence" value="ECO:0007669"/>
    <property type="project" value="TreeGrafter"/>
</dbReference>
<dbReference type="InterPro" id="IPR011032">
    <property type="entry name" value="GroES-like_sf"/>
</dbReference>
<evidence type="ECO:0000313" key="4">
    <source>
        <dbReference type="EMBL" id="AOT69661.1"/>
    </source>
</evidence>
<dbReference type="NCBIfam" id="TIGR02824">
    <property type="entry name" value="quinone_pig3"/>
    <property type="match status" value="1"/>
</dbReference>
<dbReference type="PANTHER" id="PTHR48106">
    <property type="entry name" value="QUINONE OXIDOREDUCTASE PIG3-RELATED"/>
    <property type="match status" value="1"/>
</dbReference>
<dbReference type="EMBL" id="CP017269">
    <property type="protein sequence ID" value="AOT69661.1"/>
    <property type="molecule type" value="Genomic_DNA"/>
</dbReference>
<sequence>MKAIVIEEFGGPEVLRLKDIGVPNIKSNQVLIRTAAIGVNFADIKTRKGEFHGAGKPPVIPGLDVAGTVEAVGADVGTLKKGDKVIAFPGNGSYAEYTVADEGLTFKIPEDIDFDTAAACPLVTFTTYNLLKPVARIQTGESVLIHAAAGGIGTTAIQMARLFGAKKVIGTVGSDEKIPVAQKVGADVVINYRNGGFSDAVKEATGGKGADIILDSVGGDIFNESLECLAMYGRLINFNSSSGTGGTVNTKQLHSSCRSVLGFSLGTTIKQRPEMLRETAKHVLPLIQQGKIKLVISGTYPLKEAKEVHELIESRKSVGKIILKL</sequence>
<evidence type="ECO:0000256" key="1">
    <source>
        <dbReference type="ARBA" id="ARBA00022857"/>
    </source>
</evidence>
<dbReference type="RefSeq" id="WP_069975591.1">
    <property type="nucleotide sequence ID" value="NZ_CP017269.1"/>
</dbReference>
<dbReference type="InterPro" id="IPR002364">
    <property type="entry name" value="Quin_OxRdtase/zeta-crystal_CS"/>
</dbReference>
<dbReference type="Gene3D" id="3.90.180.10">
    <property type="entry name" value="Medium-chain alcohol dehydrogenases, catalytic domain"/>
    <property type="match status" value="1"/>
</dbReference>
<dbReference type="Proteomes" id="UP000095743">
    <property type="component" value="Chromosome"/>
</dbReference>
<dbReference type="KEGG" id="gfe:Gferi_08760"/>
<dbReference type="InterPro" id="IPR013154">
    <property type="entry name" value="ADH-like_N"/>
</dbReference>
<dbReference type="Pfam" id="PF00107">
    <property type="entry name" value="ADH_zinc_N"/>
    <property type="match status" value="1"/>
</dbReference>
<dbReference type="GO" id="GO:0070402">
    <property type="term" value="F:NADPH binding"/>
    <property type="evidence" value="ECO:0007669"/>
    <property type="project" value="TreeGrafter"/>
</dbReference>